<organism evidence="6 7">
    <name type="scientific">Pogonophryne albipinna</name>
    <dbReference type="NCBI Taxonomy" id="1090488"/>
    <lineage>
        <taxon>Eukaryota</taxon>
        <taxon>Metazoa</taxon>
        <taxon>Chordata</taxon>
        <taxon>Craniata</taxon>
        <taxon>Vertebrata</taxon>
        <taxon>Euteleostomi</taxon>
        <taxon>Actinopterygii</taxon>
        <taxon>Neopterygii</taxon>
        <taxon>Teleostei</taxon>
        <taxon>Neoteleostei</taxon>
        <taxon>Acanthomorphata</taxon>
        <taxon>Eupercaria</taxon>
        <taxon>Perciformes</taxon>
        <taxon>Notothenioidei</taxon>
        <taxon>Pogonophryne</taxon>
    </lineage>
</organism>
<keyword evidence="7" id="KW-1185">Reference proteome</keyword>
<evidence type="ECO:0000256" key="5">
    <source>
        <dbReference type="SAM" id="Coils"/>
    </source>
</evidence>
<comment type="caution">
    <text evidence="6">The sequence shown here is derived from an EMBL/GenBank/DDBJ whole genome shotgun (WGS) entry which is preliminary data.</text>
</comment>
<protein>
    <submittedName>
        <fullName evidence="6">Uncharacterized protein</fullName>
    </submittedName>
</protein>
<keyword evidence="2" id="KW-0597">Phosphoprotein</keyword>
<sequence length="321" mass="37344">MTQQEFKESLEAALSWMRVVQERLKANDNTQGPRDALEGRLRETEKIHHSVHEGRLKMDKALVAAENLLKSEDEELRNHTHAKLKDLKSLWEETSTYIIHCHSRIEWVWLHWGEYLKRVGLSDIQGQAALLERLLDEAAALHNRTQDPSVNPQAQEGLQEDYNDVRDRAEERLSLLQKMAEEHQTYQGCVHRFQSWLLSKTKELTDLMEREETAENKLKALQALDDSVAGEEKTLQHIEGLSESQYAARCQRLGEDIGHLRVLLQGLDQELGEGRDPPDHTEEQMVGQWRKYTSKWLMLLRTYLVMVMMVALRSRIWSMSS</sequence>
<dbReference type="SUPFAM" id="SSF46966">
    <property type="entry name" value="Spectrin repeat"/>
    <property type="match status" value="2"/>
</dbReference>
<keyword evidence="5" id="KW-0175">Coiled coil</keyword>
<evidence type="ECO:0000256" key="1">
    <source>
        <dbReference type="ARBA" id="ARBA00004308"/>
    </source>
</evidence>
<keyword evidence="3" id="KW-0677">Repeat</keyword>
<evidence type="ECO:0000256" key="4">
    <source>
        <dbReference type="ARBA" id="ARBA00023136"/>
    </source>
</evidence>
<comment type="subcellular location">
    <subcellularLocation>
        <location evidence="1">Endomembrane system</location>
    </subcellularLocation>
</comment>
<name>A0AAD6B9R0_9TELE</name>
<evidence type="ECO:0000313" key="7">
    <source>
        <dbReference type="Proteomes" id="UP001219934"/>
    </source>
</evidence>
<reference evidence="6" key="1">
    <citation type="submission" date="2022-11" db="EMBL/GenBank/DDBJ databases">
        <title>Chromosome-level genome of Pogonophryne albipinna.</title>
        <authorList>
            <person name="Jo E."/>
        </authorList>
    </citation>
    <scope>NUCLEOTIDE SEQUENCE</scope>
    <source>
        <strain evidence="6">SGF0006</strain>
        <tissue evidence="6">Muscle</tissue>
    </source>
</reference>
<evidence type="ECO:0000313" key="6">
    <source>
        <dbReference type="EMBL" id="KAJ4938858.1"/>
    </source>
</evidence>
<evidence type="ECO:0000256" key="2">
    <source>
        <dbReference type="ARBA" id="ARBA00022553"/>
    </source>
</evidence>
<dbReference type="Gene3D" id="1.20.58.60">
    <property type="match status" value="2"/>
</dbReference>
<evidence type="ECO:0000256" key="3">
    <source>
        <dbReference type="ARBA" id="ARBA00022737"/>
    </source>
</evidence>
<dbReference type="EMBL" id="JAPTMU010000008">
    <property type="protein sequence ID" value="KAJ4938858.1"/>
    <property type="molecule type" value="Genomic_DNA"/>
</dbReference>
<keyword evidence="4" id="KW-0472">Membrane</keyword>
<feature type="coiled-coil region" evidence="5">
    <location>
        <begin position="159"/>
        <end position="224"/>
    </location>
</feature>
<proteinExistence type="predicted"/>
<dbReference type="PANTHER" id="PTHR14514">
    <property type="entry name" value="PKA ANCHORING PROTEIN"/>
    <property type="match status" value="1"/>
</dbReference>
<dbReference type="Proteomes" id="UP001219934">
    <property type="component" value="Unassembled WGS sequence"/>
</dbReference>
<gene>
    <name evidence="6" type="ORF">JOQ06_028324</name>
</gene>
<dbReference type="AlphaFoldDB" id="A0AAD6B9R0"/>
<dbReference type="PANTHER" id="PTHR14514:SF7">
    <property type="entry name" value="KASH DOMAIN-CONTAINING PROTEIN"/>
    <property type="match status" value="1"/>
</dbReference>
<accession>A0AAD6B9R0</accession>